<dbReference type="GO" id="GO:0046872">
    <property type="term" value="F:metal ion binding"/>
    <property type="evidence" value="ECO:0007669"/>
    <property type="project" value="UniProtKB-KW"/>
</dbReference>
<name>A0A1X7UW99_AMPQE</name>
<proteinExistence type="predicted"/>
<comment type="cofactor">
    <cofactor evidence="1">
        <name>a divalent metal cation</name>
        <dbReference type="ChEBI" id="CHEBI:60240"/>
    </cofactor>
</comment>
<organism evidence="4">
    <name type="scientific">Amphimedon queenslandica</name>
    <name type="common">Sponge</name>
    <dbReference type="NCBI Taxonomy" id="400682"/>
    <lineage>
        <taxon>Eukaryota</taxon>
        <taxon>Metazoa</taxon>
        <taxon>Porifera</taxon>
        <taxon>Demospongiae</taxon>
        <taxon>Heteroscleromorpha</taxon>
        <taxon>Haplosclerida</taxon>
        <taxon>Niphatidae</taxon>
        <taxon>Amphimedon</taxon>
    </lineage>
</organism>
<evidence type="ECO:0000256" key="2">
    <source>
        <dbReference type="ARBA" id="ARBA00022723"/>
    </source>
</evidence>
<evidence type="ECO:0000256" key="1">
    <source>
        <dbReference type="ARBA" id="ARBA00001968"/>
    </source>
</evidence>
<dbReference type="AlphaFoldDB" id="A0A1X7UW99"/>
<protein>
    <recommendedName>
        <fullName evidence="3">DDE Tnp4 domain-containing protein</fullName>
    </recommendedName>
</protein>
<dbReference type="EnsemblMetazoa" id="Aqu2.1.31647_001">
    <property type="protein sequence ID" value="Aqu2.1.31647_001"/>
    <property type="gene ID" value="Aqu2.1.31647"/>
</dbReference>
<evidence type="ECO:0000313" key="4">
    <source>
        <dbReference type="EnsemblMetazoa" id="Aqu2.1.31647_001"/>
    </source>
</evidence>
<feature type="domain" description="DDE Tnp4" evidence="3">
    <location>
        <begin position="56"/>
        <end position="184"/>
    </location>
</feature>
<reference evidence="4" key="1">
    <citation type="submission" date="2017-05" db="UniProtKB">
        <authorList>
            <consortium name="EnsemblMetazoa"/>
        </authorList>
    </citation>
    <scope>IDENTIFICATION</scope>
</reference>
<dbReference type="PANTHER" id="PTHR23080:SF143">
    <property type="entry name" value="SI:DKEY-56D12.4"/>
    <property type="match status" value="1"/>
</dbReference>
<dbReference type="Pfam" id="PF13359">
    <property type="entry name" value="DDE_Tnp_4"/>
    <property type="match status" value="1"/>
</dbReference>
<dbReference type="InterPro" id="IPR027806">
    <property type="entry name" value="HARBI1_dom"/>
</dbReference>
<dbReference type="OMA" id="VERVICH"/>
<dbReference type="OrthoDB" id="5976047at2759"/>
<dbReference type="InParanoid" id="A0A1X7UW99"/>
<dbReference type="STRING" id="400682.A0A1X7UW99"/>
<evidence type="ECO:0000259" key="3">
    <source>
        <dbReference type="Pfam" id="PF13359"/>
    </source>
</evidence>
<sequence>MDVDEKYIGLIFRRWIDVMSVELKCLVAWPDKEALDNRSTIAYTPTAWARATRRIIDCFEIFIQCPTYFLARAQTYSQYQRHNTVAPTGSICFISEAWGGRVSDKVEFGDDIMADRGFNIGDDLAVCGAQLLIPAFTKGKEQLSAREVEITRRLAQVCIHVERVICHLHKKYKILQQTLPINMIKLS</sequence>
<accession>A0A1X7UW99</accession>
<keyword evidence="2" id="KW-0479">Metal-binding</keyword>
<dbReference type="PANTHER" id="PTHR23080">
    <property type="entry name" value="THAP DOMAIN PROTEIN"/>
    <property type="match status" value="1"/>
</dbReference>